<organism evidence="3 4">
    <name type="scientific">Daphnia magna</name>
    <dbReference type="NCBI Taxonomy" id="35525"/>
    <lineage>
        <taxon>Eukaryota</taxon>
        <taxon>Metazoa</taxon>
        <taxon>Ecdysozoa</taxon>
        <taxon>Arthropoda</taxon>
        <taxon>Crustacea</taxon>
        <taxon>Branchiopoda</taxon>
        <taxon>Diplostraca</taxon>
        <taxon>Cladocera</taxon>
        <taxon>Anomopoda</taxon>
        <taxon>Daphniidae</taxon>
        <taxon>Daphnia</taxon>
    </lineage>
</organism>
<keyword evidence="2" id="KW-0732">Signal</keyword>
<accession>A0ABR0A2U7</accession>
<dbReference type="EMBL" id="JAOYFB010000036">
    <property type="protein sequence ID" value="KAK4019451.1"/>
    <property type="molecule type" value="Genomic_DNA"/>
</dbReference>
<name>A0ABR0A2U7_9CRUS</name>
<evidence type="ECO:0000313" key="4">
    <source>
        <dbReference type="Proteomes" id="UP001234178"/>
    </source>
</evidence>
<evidence type="ECO:0000256" key="1">
    <source>
        <dbReference type="SAM" id="MobiDB-lite"/>
    </source>
</evidence>
<evidence type="ECO:0000256" key="2">
    <source>
        <dbReference type="SAM" id="SignalP"/>
    </source>
</evidence>
<protein>
    <submittedName>
        <fullName evidence="3">Uncharacterized protein</fullName>
    </submittedName>
</protein>
<feature type="signal peptide" evidence="2">
    <location>
        <begin position="1"/>
        <end position="25"/>
    </location>
</feature>
<comment type="caution">
    <text evidence="3">The sequence shown here is derived from an EMBL/GenBank/DDBJ whole genome shotgun (WGS) entry which is preliminary data.</text>
</comment>
<dbReference type="Proteomes" id="UP001234178">
    <property type="component" value="Unassembled WGS sequence"/>
</dbReference>
<keyword evidence="4" id="KW-1185">Reference proteome</keyword>
<gene>
    <name evidence="3" type="ORF">OUZ56_001471</name>
</gene>
<sequence length="186" mass="20793">MRWHVTALAAVWLIVMGWCGSVVIGQPVGGFQHQPHHPQVGQSIPEMWALLDPADGSADTSKDGNNLHGDLYYFPAIPIMKRQQNLEDDSGWQSQDRSKRQSQSNSGSSGNHHSQLSIISPIEALRSRLRLEMLRRQYGNQIKQNQDKLERVGKRRKRSNLVDSADGSDEEWMSQSAVLASAIKAP</sequence>
<reference evidence="3 4" key="1">
    <citation type="journal article" date="2023" name="Nucleic Acids Res.">
        <title>The hologenome of Daphnia magna reveals possible DNA methylation and microbiome-mediated evolution of the host genome.</title>
        <authorList>
            <person name="Chaturvedi A."/>
            <person name="Li X."/>
            <person name="Dhandapani V."/>
            <person name="Marshall H."/>
            <person name="Kissane S."/>
            <person name="Cuenca-Cambronero M."/>
            <person name="Asole G."/>
            <person name="Calvet F."/>
            <person name="Ruiz-Romero M."/>
            <person name="Marangio P."/>
            <person name="Guigo R."/>
            <person name="Rago D."/>
            <person name="Mirbahai L."/>
            <person name="Eastwood N."/>
            <person name="Colbourne J.K."/>
            <person name="Zhou J."/>
            <person name="Mallon E."/>
            <person name="Orsini L."/>
        </authorList>
    </citation>
    <scope>NUCLEOTIDE SEQUENCE [LARGE SCALE GENOMIC DNA]</scope>
    <source>
        <strain evidence="3">LRV0_1</strain>
    </source>
</reference>
<feature type="compositionally biased region" description="Low complexity" evidence="1">
    <location>
        <begin position="101"/>
        <end position="114"/>
    </location>
</feature>
<proteinExistence type="predicted"/>
<feature type="region of interest" description="Disordered" evidence="1">
    <location>
        <begin position="85"/>
        <end position="117"/>
    </location>
</feature>
<evidence type="ECO:0000313" key="3">
    <source>
        <dbReference type="EMBL" id="KAK4019451.1"/>
    </source>
</evidence>
<feature type="region of interest" description="Disordered" evidence="1">
    <location>
        <begin position="142"/>
        <end position="174"/>
    </location>
</feature>
<feature type="chain" id="PRO_5046538710" evidence="2">
    <location>
        <begin position="26"/>
        <end position="186"/>
    </location>
</feature>